<reference evidence="1 2" key="1">
    <citation type="submission" date="2018-03" db="EMBL/GenBank/DDBJ databases">
        <title>Genomic Encyclopedia of Archaeal and Bacterial Type Strains, Phase II (KMG-II): from individual species to whole genera.</title>
        <authorList>
            <person name="Goeker M."/>
        </authorList>
    </citation>
    <scope>NUCLEOTIDE SEQUENCE [LARGE SCALE GENOMIC DNA]</scope>
    <source>
        <strain evidence="1 2">DSM 18107</strain>
    </source>
</reference>
<proteinExistence type="predicted"/>
<dbReference type="Proteomes" id="UP000240978">
    <property type="component" value="Unassembled WGS sequence"/>
</dbReference>
<protein>
    <submittedName>
        <fullName evidence="1">Uncharacterized protein</fullName>
    </submittedName>
</protein>
<name>A0A2P8FQX3_9BACT</name>
<dbReference type="EMBL" id="PYGK01000016">
    <property type="protein sequence ID" value="PSL24128.1"/>
    <property type="molecule type" value="Genomic_DNA"/>
</dbReference>
<comment type="caution">
    <text evidence="1">The sequence shown here is derived from an EMBL/GenBank/DDBJ whole genome shotgun (WGS) entry which is preliminary data.</text>
</comment>
<sequence>MRTRVKKKFKVYSWEMCLCRYYKYPKCGRLEYIIDLLYGTYERRDGYKRAENPLKKYFEQIGLNVIK</sequence>
<evidence type="ECO:0000313" key="1">
    <source>
        <dbReference type="EMBL" id="PSL24128.1"/>
    </source>
</evidence>
<evidence type="ECO:0000313" key="2">
    <source>
        <dbReference type="Proteomes" id="UP000240978"/>
    </source>
</evidence>
<dbReference type="AlphaFoldDB" id="A0A2P8FQX3"/>
<accession>A0A2P8FQX3</accession>
<gene>
    <name evidence="1" type="ORF">CLV42_116114</name>
</gene>
<organism evidence="1 2">
    <name type="scientific">Chitinophaga ginsengisoli</name>
    <dbReference type="NCBI Taxonomy" id="363837"/>
    <lineage>
        <taxon>Bacteria</taxon>
        <taxon>Pseudomonadati</taxon>
        <taxon>Bacteroidota</taxon>
        <taxon>Chitinophagia</taxon>
        <taxon>Chitinophagales</taxon>
        <taxon>Chitinophagaceae</taxon>
        <taxon>Chitinophaga</taxon>
    </lineage>
</organism>
<keyword evidence="2" id="KW-1185">Reference proteome</keyword>